<proteinExistence type="predicted"/>
<name>A0AAE1NPS1_9EUCA</name>
<evidence type="ECO:0000313" key="2">
    <source>
        <dbReference type="EMBL" id="KAK4293047.1"/>
    </source>
</evidence>
<protein>
    <submittedName>
        <fullName evidence="2">Uncharacterized protein</fullName>
    </submittedName>
</protein>
<evidence type="ECO:0000313" key="3">
    <source>
        <dbReference type="Proteomes" id="UP001292094"/>
    </source>
</evidence>
<evidence type="ECO:0000256" key="1">
    <source>
        <dbReference type="SAM" id="MobiDB-lite"/>
    </source>
</evidence>
<dbReference type="Proteomes" id="UP001292094">
    <property type="component" value="Unassembled WGS sequence"/>
</dbReference>
<gene>
    <name evidence="2" type="ORF">Pmani_034222</name>
</gene>
<feature type="compositionally biased region" description="Polar residues" evidence="1">
    <location>
        <begin position="35"/>
        <end position="47"/>
    </location>
</feature>
<organism evidence="2 3">
    <name type="scientific">Petrolisthes manimaculis</name>
    <dbReference type="NCBI Taxonomy" id="1843537"/>
    <lineage>
        <taxon>Eukaryota</taxon>
        <taxon>Metazoa</taxon>
        <taxon>Ecdysozoa</taxon>
        <taxon>Arthropoda</taxon>
        <taxon>Crustacea</taxon>
        <taxon>Multicrustacea</taxon>
        <taxon>Malacostraca</taxon>
        <taxon>Eumalacostraca</taxon>
        <taxon>Eucarida</taxon>
        <taxon>Decapoda</taxon>
        <taxon>Pleocyemata</taxon>
        <taxon>Anomura</taxon>
        <taxon>Galatheoidea</taxon>
        <taxon>Porcellanidae</taxon>
        <taxon>Petrolisthes</taxon>
    </lineage>
</organism>
<reference evidence="2" key="1">
    <citation type="submission" date="2023-11" db="EMBL/GenBank/DDBJ databases">
        <title>Genome assemblies of two species of porcelain crab, Petrolisthes cinctipes and Petrolisthes manimaculis (Anomura: Porcellanidae).</title>
        <authorList>
            <person name="Angst P."/>
        </authorList>
    </citation>
    <scope>NUCLEOTIDE SEQUENCE</scope>
    <source>
        <strain evidence="2">PB745_02</strain>
        <tissue evidence="2">Gill</tissue>
    </source>
</reference>
<dbReference type="EMBL" id="JAWZYT010004654">
    <property type="protein sequence ID" value="KAK4293047.1"/>
    <property type="molecule type" value="Genomic_DNA"/>
</dbReference>
<dbReference type="AlphaFoldDB" id="A0AAE1NPS1"/>
<feature type="region of interest" description="Disordered" evidence="1">
    <location>
        <begin position="21"/>
        <end position="52"/>
    </location>
</feature>
<accession>A0AAE1NPS1</accession>
<comment type="caution">
    <text evidence="2">The sequence shown here is derived from an EMBL/GenBank/DDBJ whole genome shotgun (WGS) entry which is preliminary data.</text>
</comment>
<sequence>MTVDGTVLCSVGRVVETQYLREEEEEEKKKEKKSGSNSTRDSETIANQEAGDPQVNLGALVVELAGLKLRR</sequence>
<keyword evidence="3" id="KW-1185">Reference proteome</keyword>